<dbReference type="SMART" id="SM01156">
    <property type="entry name" value="DUF1716"/>
    <property type="match status" value="1"/>
</dbReference>
<reference evidence="8" key="1">
    <citation type="submission" date="2023-03" db="EMBL/GenBank/DDBJ databases">
        <title>Mating type loci evolution in Malassezia.</title>
        <authorList>
            <person name="Coelho M.A."/>
        </authorList>
    </citation>
    <scope>NUCLEOTIDE SEQUENCE</scope>
    <source>
        <strain evidence="8">CBS 11721</strain>
    </source>
</reference>
<evidence type="ECO:0000256" key="1">
    <source>
        <dbReference type="ARBA" id="ARBA00004123"/>
    </source>
</evidence>
<name>A0AAF0EYN0_9BASI</name>
<keyword evidence="2" id="KW-0597">Phosphoprotein</keyword>
<evidence type="ECO:0000313" key="9">
    <source>
        <dbReference type="Proteomes" id="UP001219933"/>
    </source>
</evidence>
<dbReference type="InterPro" id="IPR013180">
    <property type="entry name" value="CTNNBL1_N"/>
</dbReference>
<dbReference type="EMBL" id="CP119881">
    <property type="protein sequence ID" value="WFD36671.1"/>
    <property type="molecule type" value="Genomic_DNA"/>
</dbReference>
<dbReference type="Pfam" id="PF08216">
    <property type="entry name" value="CTNNBL"/>
    <property type="match status" value="1"/>
</dbReference>
<keyword evidence="4" id="KW-0175">Coiled coil</keyword>
<evidence type="ECO:0000256" key="6">
    <source>
        <dbReference type="SAM" id="MobiDB-lite"/>
    </source>
</evidence>
<dbReference type="FunFam" id="1.25.10.10:FF:001136">
    <property type="entry name" value="Beta-catenin-like protein 1"/>
    <property type="match status" value="1"/>
</dbReference>
<keyword evidence="3" id="KW-0677">Repeat</keyword>
<evidence type="ECO:0000259" key="7">
    <source>
        <dbReference type="SMART" id="SM01156"/>
    </source>
</evidence>
<keyword evidence="9" id="KW-1185">Reference proteome</keyword>
<dbReference type="GO" id="GO:0005681">
    <property type="term" value="C:spliceosomal complex"/>
    <property type="evidence" value="ECO:0007669"/>
    <property type="project" value="TreeGrafter"/>
</dbReference>
<evidence type="ECO:0000256" key="5">
    <source>
        <dbReference type="ARBA" id="ARBA00023242"/>
    </source>
</evidence>
<organism evidence="8 9">
    <name type="scientific">Malassezia cuniculi</name>
    <dbReference type="NCBI Taxonomy" id="948313"/>
    <lineage>
        <taxon>Eukaryota</taxon>
        <taxon>Fungi</taxon>
        <taxon>Dikarya</taxon>
        <taxon>Basidiomycota</taxon>
        <taxon>Ustilaginomycotina</taxon>
        <taxon>Malasseziomycetes</taxon>
        <taxon>Malasseziales</taxon>
        <taxon>Malasseziaceae</taxon>
        <taxon>Malassezia</taxon>
    </lineage>
</organism>
<feature type="region of interest" description="Disordered" evidence="6">
    <location>
        <begin position="28"/>
        <end position="52"/>
    </location>
</feature>
<dbReference type="InterPro" id="IPR016024">
    <property type="entry name" value="ARM-type_fold"/>
</dbReference>
<dbReference type="PANTHER" id="PTHR14978:SF0">
    <property type="entry name" value="BETA-CATENIN-LIKE PROTEIN 1"/>
    <property type="match status" value="1"/>
</dbReference>
<feature type="compositionally biased region" description="Basic and acidic residues" evidence="6">
    <location>
        <begin position="35"/>
        <end position="52"/>
    </location>
</feature>
<dbReference type="InterPro" id="IPR011989">
    <property type="entry name" value="ARM-like"/>
</dbReference>
<dbReference type="GO" id="GO:0010467">
    <property type="term" value="P:gene expression"/>
    <property type="evidence" value="ECO:0007669"/>
    <property type="project" value="UniProtKB-ARBA"/>
</dbReference>
<dbReference type="Gene3D" id="1.25.10.10">
    <property type="entry name" value="Leucine-rich Repeat Variant"/>
    <property type="match status" value="1"/>
</dbReference>
<proteinExistence type="predicted"/>
<accession>A0AAF0EYN0</accession>
<keyword evidence="5" id="KW-0539">Nucleus</keyword>
<dbReference type="PANTHER" id="PTHR14978">
    <property type="entry name" value="BETA-CATENIN-LIKE PROTEIN 1 NUCLEAR ASSOCIATED PROTEIN"/>
    <property type="match status" value="1"/>
</dbReference>
<evidence type="ECO:0000256" key="2">
    <source>
        <dbReference type="ARBA" id="ARBA00022553"/>
    </source>
</evidence>
<evidence type="ECO:0000313" key="8">
    <source>
        <dbReference type="EMBL" id="WFD36671.1"/>
    </source>
</evidence>
<feature type="domain" description="Beta-catenin-like protein 1 N-terminal" evidence="7">
    <location>
        <begin position="100"/>
        <end position="209"/>
    </location>
</feature>
<evidence type="ECO:0000256" key="3">
    <source>
        <dbReference type="ARBA" id="ARBA00022737"/>
    </source>
</evidence>
<sequence>MDVGKLFKLPSLPSSAVNKRKAGLPADMAPVLGDEVPKRARIGDGDHDTDADADDAHYDAVHSVVDVDANYDGVDNEGDGGDDVYGDDDDEEGRFFGSGLTDEQQQILKIMNEDSDASERRPEEQLADVRRQLLQFEKTIAKNQEMRLKYPDAPDRFIASEADLDADIRGLAALTSNCALFYPELVKLGAAELAGLLAHENVDISGAVVSVLEELTDEDVLDGEKQDEDSPGSRALAALAQVLLEHQVLELLVSNLARFNDILPEGDAQPPPNFESDVHGVYHTLGVIENLVSLDDGIAKRLVSDTPLISWLLNRMRARGFDQNKAYAGELLSIVLQSARDDVAVRLGEAGGIDTLLVVLSRYRRRHHLDAEETEYVENCFSTLAGALLADENKGRFLQDEGVELMLLVLRERPVGGLRALQVLDHALGGGGGAPLCERLVDAGGLGVLFATFMERGKRAPGVNELEHIFGIIASLLHGLPSDSAHRLRVLAKFVEQDYAKTKRLLELRAATHVRVGAVEKSIAEERRILDAEGVDAQDEEELFYLRRLEGGAFSLQLIDYILAWLIMEDDDAAACIRSTLGAASMSVDAVVETLVEYESNASNDGGVPLKDILGALIAYIKETMKNS</sequence>
<dbReference type="SUPFAM" id="SSF48371">
    <property type="entry name" value="ARM repeat"/>
    <property type="match status" value="1"/>
</dbReference>
<comment type="subcellular location">
    <subcellularLocation>
        <location evidence="1">Nucleus</location>
    </subcellularLocation>
</comment>
<dbReference type="AlphaFoldDB" id="A0AAF0EYN0"/>
<evidence type="ECO:0000256" key="4">
    <source>
        <dbReference type="ARBA" id="ARBA00023054"/>
    </source>
</evidence>
<dbReference type="InterPro" id="IPR039678">
    <property type="entry name" value="CTNNBL1"/>
</dbReference>
<protein>
    <recommendedName>
        <fullName evidence="7">Beta-catenin-like protein 1 N-terminal domain-containing protein</fullName>
    </recommendedName>
</protein>
<gene>
    <name evidence="8" type="ORF">MCUN1_003558</name>
</gene>
<dbReference type="Proteomes" id="UP001219933">
    <property type="component" value="Chromosome 5"/>
</dbReference>